<accession>A0AAP9XKF5</accession>
<evidence type="ECO:0000313" key="1">
    <source>
        <dbReference type="EMBL" id="QPF06436.1"/>
    </source>
</evidence>
<evidence type="ECO:0000313" key="2">
    <source>
        <dbReference type="Proteomes" id="UP000594500"/>
    </source>
</evidence>
<dbReference type="RefSeq" id="WP_195709302.1">
    <property type="nucleotide sequence ID" value="NZ_CP062916.1"/>
</dbReference>
<protein>
    <submittedName>
        <fullName evidence="1">Uncharacterized protein</fullName>
    </submittedName>
</protein>
<name>A0AAP9XKF5_RAOTE</name>
<dbReference type="AlphaFoldDB" id="A0AAP9XKF5"/>
<reference evidence="1 2" key="1">
    <citation type="submission" date="2020-10" db="EMBL/GenBank/DDBJ databases">
        <title>Resistance determinants and their genetic context in bacteria from a longitudinal study of pigs reared under conventional and antibiotic-free husbandry practices.</title>
        <authorList>
            <person name="Poulin-Laprade D."/>
            <person name="Brouard J.-S."/>
            <person name="Gagnon N."/>
            <person name="Turcotte A."/>
            <person name="Langlois A."/>
            <person name="Matte J.J."/>
            <person name="Carrillo C.D."/>
            <person name="Zaheer R."/>
            <person name="McAllister T."/>
            <person name="Topp E."/>
            <person name="Talbot G."/>
        </authorList>
    </citation>
    <scope>NUCLEOTIDE SEQUENCE [LARGE SCALE GENOMIC DNA]</scope>
    <source>
        <strain evidence="1 2">Res13-Abat-PEB01-P1-04-A</strain>
    </source>
</reference>
<organism evidence="1 2">
    <name type="scientific">Raoultella terrigena</name>
    <name type="common">Klebsiella terrigena</name>
    <dbReference type="NCBI Taxonomy" id="577"/>
    <lineage>
        <taxon>Bacteria</taxon>
        <taxon>Pseudomonadati</taxon>
        <taxon>Pseudomonadota</taxon>
        <taxon>Gammaproteobacteria</taxon>
        <taxon>Enterobacterales</taxon>
        <taxon>Enterobacteriaceae</taxon>
        <taxon>Klebsiella/Raoultella group</taxon>
        <taxon>Raoultella</taxon>
    </lineage>
</organism>
<gene>
    <name evidence="1" type="ORF">IMO34_13660</name>
</gene>
<dbReference type="EMBL" id="CP062916">
    <property type="protein sequence ID" value="QPF06436.1"/>
    <property type="molecule type" value="Genomic_DNA"/>
</dbReference>
<proteinExistence type="predicted"/>
<dbReference type="Proteomes" id="UP000594500">
    <property type="component" value="Chromosome"/>
</dbReference>
<sequence>MAVYHLTTRINSNAPADSLLYDLYIYRMDAERNKYPVVDIKQQPLQSNYQTQCHITENIDESLSTIYIMEIKLYRKTMLHTHSVTPVPFTKMYTLEEFASDKAWSPVKRENPCYFESKGTMKPASQGGETKYIKITIPERPFIAKEYPIGHPHDPFEKNTIEQQIRKRYNHYPDEFPDQNAASVCGPAVFFYCLQMDRPDVYAQAARELWRYGKTKIGGLTISPGEECRHPSGLFYTSAGRPRLLGLDWMTLARLRDSENAVLSFDTLDSPMAGITMWQTLTEWFEKAGYKKIFSNVGPVQAGIQGVRVLNEYIQKGYKVVTLINDGLLERSDSNLSIPTHWIVWNGPVIQDSNGNIHLDLFSWGNTYDQIKHGKDISFFVSRFFGGMVFIPLK</sequence>